<dbReference type="EMBL" id="MCFH01000044">
    <property type="protein sequence ID" value="ORX44732.1"/>
    <property type="molecule type" value="Genomic_DNA"/>
</dbReference>
<gene>
    <name evidence="4" type="ORF">BCR36DRAFT_406332</name>
</gene>
<evidence type="ECO:0000256" key="3">
    <source>
        <dbReference type="PROSITE-ProRule" id="PRU00023"/>
    </source>
</evidence>
<feature type="repeat" description="ANK" evidence="3">
    <location>
        <begin position="355"/>
        <end position="387"/>
    </location>
</feature>
<reference evidence="4 5" key="1">
    <citation type="submission" date="2016-08" db="EMBL/GenBank/DDBJ databases">
        <title>Genomes of anaerobic fungi encode conserved fungal cellulosomes for biomass hydrolysis.</title>
        <authorList>
            <consortium name="DOE Joint Genome Institute"/>
            <person name="Haitjema C.H."/>
            <person name="Gilmore S.P."/>
            <person name="Henske J.K."/>
            <person name="Solomon K.V."/>
            <person name="De Groot R."/>
            <person name="Kuo A."/>
            <person name="Mondo S.J."/>
            <person name="Salamov A.A."/>
            <person name="Labutti K."/>
            <person name="Zhao Z."/>
            <person name="Chiniquy J."/>
            <person name="Barry K."/>
            <person name="Brewer H.M."/>
            <person name="Purvine S.O."/>
            <person name="Wright A.T."/>
            <person name="Boxma B."/>
            <person name="Van Alen T."/>
            <person name="Hackstein J.H."/>
            <person name="Baker S.E."/>
            <person name="Grigoriev I.V."/>
            <person name="O'Malley M.A."/>
        </authorList>
    </citation>
    <scope>NUCLEOTIDE SEQUENCE [LARGE SCALE GENOMIC DNA]</scope>
    <source>
        <strain evidence="5">finn</strain>
    </source>
</reference>
<dbReference type="OrthoDB" id="2129435at2759"/>
<dbReference type="PANTHER" id="PTHR24198:SF165">
    <property type="entry name" value="ANKYRIN REPEAT-CONTAINING PROTEIN-RELATED"/>
    <property type="match status" value="1"/>
</dbReference>
<dbReference type="Pfam" id="PF00023">
    <property type="entry name" value="Ank"/>
    <property type="match status" value="1"/>
</dbReference>
<dbReference type="Pfam" id="PF12796">
    <property type="entry name" value="Ank_2"/>
    <property type="match status" value="3"/>
</dbReference>
<feature type="repeat" description="ANK" evidence="3">
    <location>
        <begin position="491"/>
        <end position="523"/>
    </location>
</feature>
<dbReference type="SMART" id="SM00248">
    <property type="entry name" value="ANK"/>
    <property type="match status" value="15"/>
</dbReference>
<evidence type="ECO:0000256" key="2">
    <source>
        <dbReference type="ARBA" id="ARBA00023043"/>
    </source>
</evidence>
<dbReference type="PROSITE" id="PS50088">
    <property type="entry name" value="ANK_REPEAT"/>
    <property type="match status" value="5"/>
</dbReference>
<dbReference type="InterPro" id="IPR002110">
    <property type="entry name" value="Ankyrin_rpt"/>
</dbReference>
<feature type="repeat" description="ANK" evidence="3">
    <location>
        <begin position="631"/>
        <end position="663"/>
    </location>
</feature>
<reference evidence="4 5" key="2">
    <citation type="submission" date="2016-08" db="EMBL/GenBank/DDBJ databases">
        <title>Pervasive Adenine N6-methylation of Active Genes in Fungi.</title>
        <authorList>
            <consortium name="DOE Joint Genome Institute"/>
            <person name="Mondo S.J."/>
            <person name="Dannebaum R.O."/>
            <person name="Kuo R.C."/>
            <person name="Labutti K."/>
            <person name="Haridas S."/>
            <person name="Kuo A."/>
            <person name="Salamov A."/>
            <person name="Ahrendt S.R."/>
            <person name="Lipzen A."/>
            <person name="Sullivan W."/>
            <person name="Andreopoulos W.B."/>
            <person name="Clum A."/>
            <person name="Lindquist E."/>
            <person name="Daum C."/>
            <person name="Ramamoorthy G.K."/>
            <person name="Gryganskyi A."/>
            <person name="Culley D."/>
            <person name="Magnuson J.K."/>
            <person name="James T.Y."/>
            <person name="O'Malley M.A."/>
            <person name="Stajich J.E."/>
            <person name="Spatafora J.W."/>
            <person name="Visel A."/>
            <person name="Grigoriev I.V."/>
        </authorList>
    </citation>
    <scope>NUCLEOTIDE SEQUENCE [LARGE SCALE GENOMIC DNA]</scope>
    <source>
        <strain evidence="5">finn</strain>
    </source>
</reference>
<dbReference type="AlphaFoldDB" id="A0A1Y1V280"/>
<comment type="caution">
    <text evidence="4">The sequence shown here is derived from an EMBL/GenBank/DDBJ whole genome shotgun (WGS) entry which is preliminary data.</text>
</comment>
<feature type="repeat" description="ANK" evidence="3">
    <location>
        <begin position="667"/>
        <end position="699"/>
    </location>
</feature>
<sequence length="731" mass="84724">MNVEATKNRIIDIIEKNDFKELEFYISDNNISLKEINNSSFDIFIYSIEHKVSNEIIKYIINQCQYKTFNYSITDGNIHKIPLFSSIANNNFEISDLLLEKEANINCTINNYNIIYYLCKFNLLNQKNLLYTLNHGFNIKFRISSLIYELIENKKNLFLELMFKHYIFDQSFIINFLKIYKNREALSDKELKEAISKEKNKIPVNESMYKKANDKENYEAIKIIFDHDGSDQDIVFCRINKYEILDKAVKMNNYKFVKNILSYKAFNFKNILSEPILQEANRNSNIDIMKLLITSALKTLLKKDKKKETIPTYDIHYFNLILKMAIKLKNLKLVEYLVEDKEFKSTINVNVKDINGELPIVVSIYSGNVEIFEYLMEHGVDCNSKDSNGNPLLSLALSNNPLLVKYLLKKPNININEKDANGNYPLINAINQNDIDNVILLVKYGKDNNIDMDINDGNGNTPLTLSYKLEHFEIFKFLVKYLDIINRKDANGNNILYYTINEEDVNTTKYLINNGVDVNFQDIFGNSALHISIYKKNREIINTLLQNKNIILNTVNKRGESPLITIIKINDYTVKDNEDIIKELIKRGSGVNFIDKAGNSPLFYAVQKRTLPIVKLLIKKGANVNYIIKKNNMSILMYAIELGDVEIVKHLIKSGADINFKNDKDENGDTALTYAIRNRTIDILKFLISNGADTNNINNNGQSIEDINYYCNYTTNWNVYNKISNIIKGYR</sequence>
<organism evidence="4 5">
    <name type="scientific">Piromyces finnis</name>
    <dbReference type="NCBI Taxonomy" id="1754191"/>
    <lineage>
        <taxon>Eukaryota</taxon>
        <taxon>Fungi</taxon>
        <taxon>Fungi incertae sedis</taxon>
        <taxon>Chytridiomycota</taxon>
        <taxon>Chytridiomycota incertae sedis</taxon>
        <taxon>Neocallimastigomycetes</taxon>
        <taxon>Neocallimastigales</taxon>
        <taxon>Neocallimastigaceae</taxon>
        <taxon>Piromyces</taxon>
    </lineage>
</organism>
<evidence type="ECO:0000256" key="1">
    <source>
        <dbReference type="ARBA" id="ARBA00022737"/>
    </source>
</evidence>
<proteinExistence type="predicted"/>
<dbReference type="Proteomes" id="UP000193719">
    <property type="component" value="Unassembled WGS sequence"/>
</dbReference>
<keyword evidence="1" id="KW-0677">Repeat</keyword>
<accession>A0A1Y1V280</accession>
<dbReference type="STRING" id="1754191.A0A1Y1V280"/>
<keyword evidence="2 3" id="KW-0040">ANK repeat</keyword>
<dbReference type="Gene3D" id="1.25.40.20">
    <property type="entry name" value="Ankyrin repeat-containing domain"/>
    <property type="match status" value="3"/>
</dbReference>
<keyword evidence="5" id="KW-1185">Reference proteome</keyword>
<dbReference type="SUPFAM" id="SSF48403">
    <property type="entry name" value="Ankyrin repeat"/>
    <property type="match status" value="2"/>
</dbReference>
<name>A0A1Y1V280_9FUNG</name>
<evidence type="ECO:0000313" key="4">
    <source>
        <dbReference type="EMBL" id="ORX44732.1"/>
    </source>
</evidence>
<evidence type="ECO:0000313" key="5">
    <source>
        <dbReference type="Proteomes" id="UP000193719"/>
    </source>
</evidence>
<dbReference type="PROSITE" id="PS50297">
    <property type="entry name" value="ANK_REP_REGION"/>
    <property type="match status" value="5"/>
</dbReference>
<dbReference type="PANTHER" id="PTHR24198">
    <property type="entry name" value="ANKYRIN REPEAT AND PROTEIN KINASE DOMAIN-CONTAINING PROTEIN"/>
    <property type="match status" value="1"/>
</dbReference>
<feature type="repeat" description="ANK" evidence="3">
    <location>
        <begin position="597"/>
        <end position="629"/>
    </location>
</feature>
<protein>
    <submittedName>
        <fullName evidence="4">Ankyrin</fullName>
    </submittedName>
</protein>
<dbReference type="InterPro" id="IPR036770">
    <property type="entry name" value="Ankyrin_rpt-contain_sf"/>
</dbReference>